<evidence type="ECO:0000313" key="2">
    <source>
        <dbReference type="EMBL" id="KAJ7625164.1"/>
    </source>
</evidence>
<keyword evidence="3" id="KW-1185">Reference proteome</keyword>
<gene>
    <name evidence="2" type="ORF">B0H17DRAFT_1151251</name>
</gene>
<name>A0AAD7BMQ6_MYCRO</name>
<protein>
    <submittedName>
        <fullName evidence="2">Uncharacterized protein</fullName>
    </submittedName>
</protein>
<feature type="compositionally biased region" description="Gly residues" evidence="1">
    <location>
        <begin position="136"/>
        <end position="145"/>
    </location>
</feature>
<proteinExistence type="predicted"/>
<feature type="region of interest" description="Disordered" evidence="1">
    <location>
        <begin position="25"/>
        <end position="147"/>
    </location>
</feature>
<accession>A0AAD7BMQ6</accession>
<reference evidence="2" key="1">
    <citation type="submission" date="2023-03" db="EMBL/GenBank/DDBJ databases">
        <title>Massive genome expansion in bonnet fungi (Mycena s.s.) driven by repeated elements and novel gene families across ecological guilds.</title>
        <authorList>
            <consortium name="Lawrence Berkeley National Laboratory"/>
            <person name="Harder C.B."/>
            <person name="Miyauchi S."/>
            <person name="Viragh M."/>
            <person name="Kuo A."/>
            <person name="Thoen E."/>
            <person name="Andreopoulos B."/>
            <person name="Lu D."/>
            <person name="Skrede I."/>
            <person name="Drula E."/>
            <person name="Henrissat B."/>
            <person name="Morin E."/>
            <person name="Kohler A."/>
            <person name="Barry K."/>
            <person name="LaButti K."/>
            <person name="Morin E."/>
            <person name="Salamov A."/>
            <person name="Lipzen A."/>
            <person name="Mereny Z."/>
            <person name="Hegedus B."/>
            <person name="Baldrian P."/>
            <person name="Stursova M."/>
            <person name="Weitz H."/>
            <person name="Taylor A."/>
            <person name="Grigoriev I.V."/>
            <person name="Nagy L.G."/>
            <person name="Martin F."/>
            <person name="Kauserud H."/>
        </authorList>
    </citation>
    <scope>NUCLEOTIDE SEQUENCE</scope>
    <source>
        <strain evidence="2">CBHHK067</strain>
    </source>
</reference>
<organism evidence="2 3">
    <name type="scientific">Mycena rosella</name>
    <name type="common">Pink bonnet</name>
    <name type="synonym">Agaricus rosellus</name>
    <dbReference type="NCBI Taxonomy" id="1033263"/>
    <lineage>
        <taxon>Eukaryota</taxon>
        <taxon>Fungi</taxon>
        <taxon>Dikarya</taxon>
        <taxon>Basidiomycota</taxon>
        <taxon>Agaricomycotina</taxon>
        <taxon>Agaricomycetes</taxon>
        <taxon>Agaricomycetidae</taxon>
        <taxon>Agaricales</taxon>
        <taxon>Marasmiineae</taxon>
        <taxon>Mycenaceae</taxon>
        <taxon>Mycena</taxon>
    </lineage>
</organism>
<evidence type="ECO:0000256" key="1">
    <source>
        <dbReference type="SAM" id="MobiDB-lite"/>
    </source>
</evidence>
<comment type="caution">
    <text evidence="2">The sequence shown here is derived from an EMBL/GenBank/DDBJ whole genome shotgun (WGS) entry which is preliminary data.</text>
</comment>
<feature type="compositionally biased region" description="Polar residues" evidence="1">
    <location>
        <begin position="88"/>
        <end position="97"/>
    </location>
</feature>
<dbReference type="Proteomes" id="UP001221757">
    <property type="component" value="Unassembled WGS sequence"/>
</dbReference>
<dbReference type="EMBL" id="JARKIE010000608">
    <property type="protein sequence ID" value="KAJ7625164.1"/>
    <property type="molecule type" value="Genomic_DNA"/>
</dbReference>
<evidence type="ECO:0000313" key="3">
    <source>
        <dbReference type="Proteomes" id="UP001221757"/>
    </source>
</evidence>
<dbReference type="AlphaFoldDB" id="A0AAD7BMQ6"/>
<feature type="compositionally biased region" description="Basic and acidic residues" evidence="1">
    <location>
        <begin position="62"/>
        <end position="71"/>
    </location>
</feature>
<sequence length="177" mass="19037">MFGIDSGHGFRGKATKAEYADMWKAAPNTQEDVRATPAPAAEIPRKSENIAYCQSAKSAPRAQEDDQRRTSGTEPPPRKTRIAPRARSSPQNASGEENATCKVAIPKMERKRLRQRMPPAQCNDDGERQRMVATGKGRGGGGKGGYASPTVIGSECRAPMSGIARSARLKIGAAREE</sequence>